<dbReference type="Proteomes" id="UP001497516">
    <property type="component" value="Chromosome 3"/>
</dbReference>
<evidence type="ECO:0000313" key="2">
    <source>
        <dbReference type="EMBL" id="CAL1379233.1"/>
    </source>
</evidence>
<feature type="region of interest" description="Disordered" evidence="1">
    <location>
        <begin position="55"/>
        <end position="79"/>
    </location>
</feature>
<organism evidence="2 3">
    <name type="scientific">Linum trigynum</name>
    <dbReference type="NCBI Taxonomy" id="586398"/>
    <lineage>
        <taxon>Eukaryota</taxon>
        <taxon>Viridiplantae</taxon>
        <taxon>Streptophyta</taxon>
        <taxon>Embryophyta</taxon>
        <taxon>Tracheophyta</taxon>
        <taxon>Spermatophyta</taxon>
        <taxon>Magnoliopsida</taxon>
        <taxon>eudicotyledons</taxon>
        <taxon>Gunneridae</taxon>
        <taxon>Pentapetalae</taxon>
        <taxon>rosids</taxon>
        <taxon>fabids</taxon>
        <taxon>Malpighiales</taxon>
        <taxon>Linaceae</taxon>
        <taxon>Linum</taxon>
    </lineage>
</organism>
<protein>
    <submittedName>
        <fullName evidence="2">Uncharacterized protein</fullName>
    </submittedName>
</protein>
<proteinExistence type="predicted"/>
<name>A0AAV2DZX2_9ROSI</name>
<dbReference type="AlphaFoldDB" id="A0AAV2DZX2"/>
<sequence>MPFDLDTAFKGLAEYDGSDDNCDDFPDVNETFFEGNHQNASGSSGPRLGPEVHFVSSSSSQFVRTRRGARGSFESSRLP</sequence>
<gene>
    <name evidence="2" type="ORF">LTRI10_LOCUS20764</name>
</gene>
<evidence type="ECO:0000256" key="1">
    <source>
        <dbReference type="SAM" id="MobiDB-lite"/>
    </source>
</evidence>
<keyword evidence="3" id="KW-1185">Reference proteome</keyword>
<evidence type="ECO:0000313" key="3">
    <source>
        <dbReference type="Proteomes" id="UP001497516"/>
    </source>
</evidence>
<dbReference type="EMBL" id="OZ034816">
    <property type="protein sequence ID" value="CAL1379233.1"/>
    <property type="molecule type" value="Genomic_DNA"/>
</dbReference>
<reference evidence="2 3" key="1">
    <citation type="submission" date="2024-04" db="EMBL/GenBank/DDBJ databases">
        <authorList>
            <person name="Fracassetti M."/>
        </authorList>
    </citation>
    <scope>NUCLEOTIDE SEQUENCE [LARGE SCALE GENOMIC DNA]</scope>
</reference>
<accession>A0AAV2DZX2</accession>